<dbReference type="PROSITE" id="PS50297">
    <property type="entry name" value="ANK_REP_REGION"/>
    <property type="match status" value="1"/>
</dbReference>
<keyword evidence="5" id="KW-1185">Reference proteome</keyword>
<feature type="region of interest" description="Disordered" evidence="2">
    <location>
        <begin position="531"/>
        <end position="573"/>
    </location>
</feature>
<proteinExistence type="predicted"/>
<evidence type="ECO:0000259" key="3">
    <source>
        <dbReference type="PROSITE" id="PS50954"/>
    </source>
</evidence>
<dbReference type="PROSITE" id="PS50088">
    <property type="entry name" value="ANK_REPEAT"/>
    <property type="match status" value="2"/>
</dbReference>
<dbReference type="GO" id="GO:0005737">
    <property type="term" value="C:cytoplasm"/>
    <property type="evidence" value="ECO:0007669"/>
    <property type="project" value="TreeGrafter"/>
</dbReference>
<dbReference type="EMBL" id="OZ035824">
    <property type="protein sequence ID" value="CAL1592536.1"/>
    <property type="molecule type" value="Genomic_DNA"/>
</dbReference>
<dbReference type="GO" id="GO:0005654">
    <property type="term" value="C:nucleoplasm"/>
    <property type="evidence" value="ECO:0007669"/>
    <property type="project" value="TreeGrafter"/>
</dbReference>
<evidence type="ECO:0000313" key="5">
    <source>
        <dbReference type="Proteomes" id="UP001497482"/>
    </source>
</evidence>
<dbReference type="CDD" id="cd10454">
    <property type="entry name" value="GIY-YIG_COG3680_Meta"/>
    <property type="match status" value="1"/>
</dbReference>
<reference evidence="4 5" key="1">
    <citation type="submission" date="2024-04" db="EMBL/GenBank/DDBJ databases">
        <authorList>
            <person name="Waldvogel A.-M."/>
            <person name="Schoenle A."/>
        </authorList>
    </citation>
    <scope>NUCLEOTIDE SEQUENCE [LARGE SCALE GENOMIC DNA]</scope>
</reference>
<dbReference type="InterPro" id="IPR003887">
    <property type="entry name" value="LEM_dom"/>
</dbReference>
<dbReference type="GO" id="GO:0004520">
    <property type="term" value="F:DNA endonuclease activity"/>
    <property type="evidence" value="ECO:0007669"/>
    <property type="project" value="TreeGrafter"/>
</dbReference>
<name>A0AAV2KU53_KNICA</name>
<feature type="compositionally biased region" description="Acidic residues" evidence="2">
    <location>
        <begin position="362"/>
        <end position="371"/>
    </location>
</feature>
<feature type="region of interest" description="Disordered" evidence="2">
    <location>
        <begin position="362"/>
        <end position="401"/>
    </location>
</feature>
<feature type="region of interest" description="Disordered" evidence="2">
    <location>
        <begin position="792"/>
        <end position="821"/>
    </location>
</feature>
<feature type="repeat" description="ANK" evidence="1">
    <location>
        <begin position="40"/>
        <end position="75"/>
    </location>
</feature>
<dbReference type="Pfam" id="PF03020">
    <property type="entry name" value="LEM"/>
    <property type="match status" value="1"/>
</dbReference>
<evidence type="ECO:0000256" key="1">
    <source>
        <dbReference type="PROSITE-ProRule" id="PRU00023"/>
    </source>
</evidence>
<organism evidence="4 5">
    <name type="scientific">Knipowitschia caucasica</name>
    <name type="common">Caucasian dwarf goby</name>
    <name type="synonym">Pomatoschistus caucasicus</name>
    <dbReference type="NCBI Taxonomy" id="637954"/>
    <lineage>
        <taxon>Eukaryota</taxon>
        <taxon>Metazoa</taxon>
        <taxon>Chordata</taxon>
        <taxon>Craniata</taxon>
        <taxon>Vertebrata</taxon>
        <taxon>Euteleostomi</taxon>
        <taxon>Actinopterygii</taxon>
        <taxon>Neopterygii</taxon>
        <taxon>Teleostei</taxon>
        <taxon>Neoteleostei</taxon>
        <taxon>Acanthomorphata</taxon>
        <taxon>Gobiaria</taxon>
        <taxon>Gobiiformes</taxon>
        <taxon>Gobioidei</taxon>
        <taxon>Gobiidae</taxon>
        <taxon>Gobiinae</taxon>
        <taxon>Knipowitschia</taxon>
    </lineage>
</organism>
<dbReference type="InterPro" id="IPR011015">
    <property type="entry name" value="LEM/LEM-like_dom_sf"/>
</dbReference>
<dbReference type="Pfam" id="PF22945">
    <property type="entry name" value="LEM-3_GIY-YIG"/>
    <property type="match status" value="1"/>
</dbReference>
<dbReference type="GO" id="GO:0000724">
    <property type="term" value="P:double-strand break repair via homologous recombination"/>
    <property type="evidence" value="ECO:0007669"/>
    <property type="project" value="TreeGrafter"/>
</dbReference>
<dbReference type="AlphaFoldDB" id="A0AAV2KU53"/>
<evidence type="ECO:0000313" key="4">
    <source>
        <dbReference type="EMBL" id="CAL1592536.1"/>
    </source>
</evidence>
<dbReference type="PANTHER" id="PTHR46427:SF1">
    <property type="entry name" value="ANKYRIN REPEAT AND LEM DOMAIN-CONTAINING PROTEIN 1"/>
    <property type="match status" value="1"/>
</dbReference>
<feature type="compositionally biased region" description="Low complexity" evidence="2">
    <location>
        <begin position="675"/>
        <end position="687"/>
    </location>
</feature>
<dbReference type="Gene3D" id="1.25.40.20">
    <property type="entry name" value="Ankyrin repeat-containing domain"/>
    <property type="match status" value="2"/>
</dbReference>
<dbReference type="SMART" id="SM00540">
    <property type="entry name" value="LEM"/>
    <property type="match status" value="1"/>
</dbReference>
<dbReference type="InterPro" id="IPR034998">
    <property type="entry name" value="ANKLE1"/>
</dbReference>
<dbReference type="PANTHER" id="PTHR46427">
    <property type="entry name" value="ANKYRIN REPEAT AND LEM DOMAIN-CONTAINING PROTEIN 1"/>
    <property type="match status" value="1"/>
</dbReference>
<protein>
    <recommendedName>
        <fullName evidence="3">LEM domain-containing protein</fullName>
    </recommendedName>
</protein>
<dbReference type="Pfam" id="PF12796">
    <property type="entry name" value="Ank_2"/>
    <property type="match status" value="1"/>
</dbReference>
<accession>A0AAV2KU53</accession>
<dbReference type="CDD" id="cd12934">
    <property type="entry name" value="LEM"/>
    <property type="match status" value="1"/>
</dbReference>
<gene>
    <name evidence="4" type="ORF">KC01_LOCUS21779</name>
</gene>
<dbReference type="GO" id="GO:0000712">
    <property type="term" value="P:resolution of meiotic recombination intermediates"/>
    <property type="evidence" value="ECO:0007669"/>
    <property type="project" value="TreeGrafter"/>
</dbReference>
<dbReference type="InterPro" id="IPR036770">
    <property type="entry name" value="Ankyrin_rpt-contain_sf"/>
</dbReference>
<dbReference type="InterPro" id="IPR002110">
    <property type="entry name" value="Ankyrin_rpt"/>
</dbReference>
<keyword evidence="1" id="KW-0040">ANK repeat</keyword>
<sequence>MDRTTKIIHSELCKAINDGDTRTVQCLLIQGAQADAVGGEGVAAIHLAVGKENEKNQRCLKLMLQHGVNPNIKTSDGLTPLHIAAVWGCFQNVKLLLTNGGDPNLTDNDGNTPLQLAKEQGNRKCAQILQGFQTNSAETEEEDVPRFHYSVYSDLTDISSFLDSESSFSSSSSRISDFGEAPLSSTRRSSFFTTNNKPNGLSHMHNPKRFSQEWNSWTFEGPSLLSSTRVSSAGRLSSLPVLKEHDLWTNVDRKTEPLPVLPVQQNGRKSVTFRDVDEFFPVFSPDSNRHSPRTEGTSHSLTFDPTEYSDFLDTERMATVCHTQGIDVTSPDHVYVFQRESSDSTEEILEKTVNAHFALVESDEDEDEEEQLLGNVEGFQTEKTGSGSSGTTSSRYSSCDSDHYTSALENTENLRVPFSAGECKVEENNKECIETKEIQEYPIASSQPSLNRNNVQYLSDSLNNLALSEANHQNKDADSDGVKPYTKNPDLWDPDLSFMSSPFVTDRTRARLSRCSMRTSRASGSLLATSTLFEDTLPTPVRSHRPTPQSRNSERNYNNRNTASPTSNDPNNDEVVATLFSESQGETVSLSQTNNDTYPFVETQGESFFLDKDAKILDDYERNFAEIVKAIQNEATDNFLTDDLTSADDGKRDVGEASEPSADEAWVTEDCQPDSASSSSSSSYFSPRRSREDCDLPCTPGTGCTPRYSMSRLSGCSRPRSYASVSYTPGGRPQMDDVDEPVEYLYTDTEQGHTFIETHIPPTANTSMSSSSSSDETILYDWRSMHRDLIQTEKENQKPKPGPQRSSSDSDVEILPETRGLTDRELRMRLLDLGESPGPICSRTRPTYMRKLCRLLDQSKKRPQNLQEPSDQTLSGYSPELCRALRTFELPQCQEEEQALCRQFEQADHNRKWREGVIKSSFNYLLLDPRVTNNLPFRSHTLSPHECFKTFVNAIFYVGKGKRSRPYSHLYEALDYFKGEKTSKKLCRKVDHILHVWNAGQGVISLHCFQNVIPVEAYTREACMVEAIGLKMLTNQKRGDYYGVVSHWQQRKKKELGVHLLYRAMQIFLAEGERQLRPADIRQ</sequence>
<evidence type="ECO:0000256" key="2">
    <source>
        <dbReference type="SAM" id="MobiDB-lite"/>
    </source>
</evidence>
<feature type="domain" description="LEM" evidence="3">
    <location>
        <begin position="815"/>
        <end position="859"/>
    </location>
</feature>
<dbReference type="SUPFAM" id="SSF48403">
    <property type="entry name" value="Ankyrin repeat"/>
    <property type="match status" value="1"/>
</dbReference>
<dbReference type="Gene3D" id="1.10.720.40">
    <property type="match status" value="1"/>
</dbReference>
<dbReference type="SUPFAM" id="SSF63451">
    <property type="entry name" value="LEM domain"/>
    <property type="match status" value="1"/>
</dbReference>
<feature type="region of interest" description="Disordered" evidence="2">
    <location>
        <begin position="641"/>
        <end position="693"/>
    </location>
</feature>
<dbReference type="Proteomes" id="UP001497482">
    <property type="component" value="Chromosome 2"/>
</dbReference>
<feature type="repeat" description="ANK" evidence="1">
    <location>
        <begin position="76"/>
        <end position="108"/>
    </location>
</feature>
<dbReference type="SMART" id="SM00248">
    <property type="entry name" value="ANK"/>
    <property type="match status" value="4"/>
</dbReference>
<feature type="compositionally biased region" description="Low complexity" evidence="2">
    <location>
        <begin position="384"/>
        <end position="398"/>
    </location>
</feature>
<dbReference type="PROSITE" id="PS50954">
    <property type="entry name" value="LEM"/>
    <property type="match status" value="1"/>
</dbReference>